<dbReference type="InterPro" id="IPR036631">
    <property type="entry name" value="MGMT_N_sf"/>
</dbReference>
<dbReference type="SUPFAM" id="SSF46767">
    <property type="entry name" value="Methylated DNA-protein cysteine methyltransferase, C-terminal domain"/>
    <property type="match status" value="1"/>
</dbReference>
<keyword evidence="2 9" id="KW-0489">Methyltransferase</keyword>
<dbReference type="InterPro" id="IPR036217">
    <property type="entry name" value="MethylDNA_cys_MeTrfase_DNAb"/>
</dbReference>
<dbReference type="Pfam" id="PF01035">
    <property type="entry name" value="DNA_binding_1"/>
    <property type="match status" value="1"/>
</dbReference>
<evidence type="ECO:0000259" key="8">
    <source>
        <dbReference type="Pfam" id="PF02870"/>
    </source>
</evidence>
<dbReference type="InterPro" id="IPR001497">
    <property type="entry name" value="MethylDNA_cys_MeTrfase_AS"/>
</dbReference>
<dbReference type="InterPro" id="IPR008332">
    <property type="entry name" value="MethylG_MeTrfase_N"/>
</dbReference>
<dbReference type="Proteomes" id="UP000463975">
    <property type="component" value="Chromosome"/>
</dbReference>
<dbReference type="Gene3D" id="3.30.160.70">
    <property type="entry name" value="Methylated DNA-protein cysteine methyltransferase domain"/>
    <property type="match status" value="1"/>
</dbReference>
<evidence type="ECO:0000256" key="4">
    <source>
        <dbReference type="ARBA" id="ARBA00022763"/>
    </source>
</evidence>
<dbReference type="PROSITE" id="PS00374">
    <property type="entry name" value="MGMT"/>
    <property type="match status" value="1"/>
</dbReference>
<dbReference type="Gene3D" id="1.10.10.10">
    <property type="entry name" value="Winged helix-like DNA-binding domain superfamily/Winged helix DNA-binding domain"/>
    <property type="match status" value="1"/>
</dbReference>
<sequence>MPQLSFQSPFGTLSLSEDDGAIVSLDEGQGRDQEKTALLEHVVSLLQDYFEGHAIDFSDVPVKFFGTAYQLRVWEALRTIPYGETCFYGDLAKKVGGSPQSVGHAVGLNPIPLIVPCHRVIGRNGLTGYSAFDGVDDKAWLLELEKGL</sequence>
<dbReference type="CDD" id="cd06445">
    <property type="entry name" value="ATase"/>
    <property type="match status" value="1"/>
</dbReference>
<evidence type="ECO:0000259" key="7">
    <source>
        <dbReference type="Pfam" id="PF01035"/>
    </source>
</evidence>
<feature type="domain" description="Methylguanine DNA methyltransferase ribonuclease-like" evidence="8">
    <location>
        <begin position="6"/>
        <end position="63"/>
    </location>
</feature>
<dbReference type="PANTHER" id="PTHR10815">
    <property type="entry name" value="METHYLATED-DNA--PROTEIN-CYSTEINE METHYLTRANSFERASE"/>
    <property type="match status" value="1"/>
</dbReference>
<dbReference type="EC" id="2.1.1.63" evidence="9"/>
<keyword evidence="4" id="KW-0227">DNA damage</keyword>
<protein>
    <submittedName>
        <fullName evidence="9">Methylated-DNA--[protein]-cysteine S-methyltransferase</fullName>
        <ecNumber evidence="9">2.1.1.63</ecNumber>
    </submittedName>
</protein>
<dbReference type="PANTHER" id="PTHR10815:SF13">
    <property type="entry name" value="METHYLATED-DNA--PROTEIN-CYSTEINE METHYLTRANSFERASE"/>
    <property type="match status" value="1"/>
</dbReference>
<name>A0A6P1NI99_9PROT</name>
<evidence type="ECO:0000256" key="5">
    <source>
        <dbReference type="ARBA" id="ARBA00023204"/>
    </source>
</evidence>
<proteinExistence type="predicted"/>
<dbReference type="GO" id="GO:0003908">
    <property type="term" value="F:methylated-DNA-[protein]-cysteine S-methyltransferase activity"/>
    <property type="evidence" value="ECO:0007669"/>
    <property type="project" value="UniProtKB-EC"/>
</dbReference>
<keyword evidence="3 9" id="KW-0808">Transferase</keyword>
<organism evidence="9 10">
    <name type="scientific">Aristophania vespae</name>
    <dbReference type="NCBI Taxonomy" id="2697033"/>
    <lineage>
        <taxon>Bacteria</taxon>
        <taxon>Pseudomonadati</taxon>
        <taxon>Pseudomonadota</taxon>
        <taxon>Alphaproteobacteria</taxon>
        <taxon>Acetobacterales</taxon>
        <taxon>Acetobacteraceae</taxon>
        <taxon>Aristophania</taxon>
    </lineage>
</organism>
<evidence type="ECO:0000313" key="9">
    <source>
        <dbReference type="EMBL" id="QHI96260.1"/>
    </source>
</evidence>
<feature type="domain" description="Methylated-DNA-[protein]-cysteine S-methyltransferase DNA binding" evidence="7">
    <location>
        <begin position="69"/>
        <end position="146"/>
    </location>
</feature>
<dbReference type="GO" id="GO:0006281">
    <property type="term" value="P:DNA repair"/>
    <property type="evidence" value="ECO:0007669"/>
    <property type="project" value="UniProtKB-KW"/>
</dbReference>
<dbReference type="Pfam" id="PF02870">
    <property type="entry name" value="Methyltransf_1N"/>
    <property type="match status" value="1"/>
</dbReference>
<dbReference type="KEGG" id="bomb:GT348_08510"/>
<evidence type="ECO:0000256" key="2">
    <source>
        <dbReference type="ARBA" id="ARBA00022603"/>
    </source>
</evidence>
<evidence type="ECO:0000313" key="10">
    <source>
        <dbReference type="Proteomes" id="UP000463975"/>
    </source>
</evidence>
<keyword evidence="5" id="KW-0234">DNA repair</keyword>
<reference evidence="9 10" key="1">
    <citation type="submission" date="2020-01" db="EMBL/GenBank/DDBJ databases">
        <title>Genome sequencing of strain KACC 21507.</title>
        <authorList>
            <person name="Heo J."/>
            <person name="Kim S.-J."/>
            <person name="Kim J.-S."/>
            <person name="Hong S.-B."/>
            <person name="Kwon S.-W."/>
        </authorList>
    </citation>
    <scope>NUCLEOTIDE SEQUENCE [LARGE SCALE GENOMIC DNA]</scope>
    <source>
        <strain evidence="9 10">KACC 21507</strain>
    </source>
</reference>
<evidence type="ECO:0000256" key="6">
    <source>
        <dbReference type="ARBA" id="ARBA00049348"/>
    </source>
</evidence>
<dbReference type="InterPro" id="IPR014048">
    <property type="entry name" value="MethylDNA_cys_MeTrfase_DNA-bd"/>
</dbReference>
<dbReference type="InterPro" id="IPR036388">
    <property type="entry name" value="WH-like_DNA-bd_sf"/>
</dbReference>
<evidence type="ECO:0000256" key="3">
    <source>
        <dbReference type="ARBA" id="ARBA00022679"/>
    </source>
</evidence>
<dbReference type="EMBL" id="CP047652">
    <property type="protein sequence ID" value="QHI96260.1"/>
    <property type="molecule type" value="Genomic_DNA"/>
</dbReference>
<accession>A0A6P1NI99</accession>
<comment type="catalytic activity">
    <reaction evidence="1">
        <text>a 4-O-methyl-thymidine in DNA + L-cysteinyl-[protein] = a thymidine in DNA + S-methyl-L-cysteinyl-[protein]</text>
        <dbReference type="Rhea" id="RHEA:53428"/>
        <dbReference type="Rhea" id="RHEA-COMP:10131"/>
        <dbReference type="Rhea" id="RHEA-COMP:10132"/>
        <dbReference type="Rhea" id="RHEA-COMP:13555"/>
        <dbReference type="Rhea" id="RHEA-COMP:13556"/>
        <dbReference type="ChEBI" id="CHEBI:29950"/>
        <dbReference type="ChEBI" id="CHEBI:82612"/>
        <dbReference type="ChEBI" id="CHEBI:137386"/>
        <dbReference type="ChEBI" id="CHEBI:137387"/>
        <dbReference type="EC" id="2.1.1.63"/>
    </reaction>
</comment>
<evidence type="ECO:0000256" key="1">
    <source>
        <dbReference type="ARBA" id="ARBA00001286"/>
    </source>
</evidence>
<comment type="catalytic activity">
    <reaction evidence="6">
        <text>a 6-O-methyl-2'-deoxyguanosine in DNA + L-cysteinyl-[protein] = S-methyl-L-cysteinyl-[protein] + a 2'-deoxyguanosine in DNA</text>
        <dbReference type="Rhea" id="RHEA:24000"/>
        <dbReference type="Rhea" id="RHEA-COMP:10131"/>
        <dbReference type="Rhea" id="RHEA-COMP:10132"/>
        <dbReference type="Rhea" id="RHEA-COMP:11367"/>
        <dbReference type="Rhea" id="RHEA-COMP:11368"/>
        <dbReference type="ChEBI" id="CHEBI:29950"/>
        <dbReference type="ChEBI" id="CHEBI:82612"/>
        <dbReference type="ChEBI" id="CHEBI:85445"/>
        <dbReference type="ChEBI" id="CHEBI:85448"/>
        <dbReference type="EC" id="2.1.1.63"/>
    </reaction>
</comment>
<dbReference type="SUPFAM" id="SSF53155">
    <property type="entry name" value="Methylated DNA-protein cysteine methyltransferase domain"/>
    <property type="match status" value="1"/>
</dbReference>
<keyword evidence="10" id="KW-1185">Reference proteome</keyword>
<dbReference type="RefSeq" id="WP_160619332.1">
    <property type="nucleotide sequence ID" value="NZ_CP047652.1"/>
</dbReference>
<dbReference type="GO" id="GO:0032259">
    <property type="term" value="P:methylation"/>
    <property type="evidence" value="ECO:0007669"/>
    <property type="project" value="UniProtKB-KW"/>
</dbReference>
<dbReference type="NCBIfam" id="TIGR00589">
    <property type="entry name" value="ogt"/>
    <property type="match status" value="1"/>
</dbReference>
<gene>
    <name evidence="9" type="ORF">GT348_08510</name>
</gene>
<dbReference type="AlphaFoldDB" id="A0A6P1NI99"/>